<dbReference type="AlphaFoldDB" id="K1SHT1"/>
<dbReference type="EMBL" id="AJWZ01006292">
    <property type="protein sequence ID" value="EKC60197.1"/>
    <property type="molecule type" value="Genomic_DNA"/>
</dbReference>
<evidence type="ECO:0000313" key="1">
    <source>
        <dbReference type="EMBL" id="EKC60197.1"/>
    </source>
</evidence>
<dbReference type="Pfam" id="PF14277">
    <property type="entry name" value="DUF4364"/>
    <property type="match status" value="1"/>
</dbReference>
<protein>
    <submittedName>
        <fullName evidence="1">Uncharacterized protein</fullName>
    </submittedName>
</protein>
<feature type="non-terminal residue" evidence="1">
    <location>
        <position position="1"/>
    </location>
</feature>
<name>K1SHT1_9ZZZZ</name>
<proteinExistence type="predicted"/>
<reference evidence="1" key="1">
    <citation type="journal article" date="2013" name="Environ. Microbiol.">
        <title>Microbiota from the distal guts of lean and obese adolescents exhibit partial functional redundancy besides clear differences in community structure.</title>
        <authorList>
            <person name="Ferrer M."/>
            <person name="Ruiz A."/>
            <person name="Lanza F."/>
            <person name="Haange S.B."/>
            <person name="Oberbach A."/>
            <person name="Till H."/>
            <person name="Bargiela R."/>
            <person name="Campoy C."/>
            <person name="Segura M.T."/>
            <person name="Richter M."/>
            <person name="von Bergen M."/>
            <person name="Seifert J."/>
            <person name="Suarez A."/>
        </authorList>
    </citation>
    <scope>NUCLEOTIDE SEQUENCE</scope>
</reference>
<gene>
    <name evidence="1" type="ORF">OBE_09095</name>
</gene>
<dbReference type="InterPro" id="IPR025374">
    <property type="entry name" value="DUF4364"/>
</dbReference>
<comment type="caution">
    <text evidence="1">The sequence shown here is derived from an EMBL/GenBank/DDBJ whole genome shotgun (WGS) entry which is preliminary data.</text>
</comment>
<sequence>YFQENEFTLRNEVSVLGDYYKSTSGEYEAHLVAKDRGINLVDITLSVPVEETAAAICDNWQKKNQEIYKYLITELF</sequence>
<organism evidence="1">
    <name type="scientific">human gut metagenome</name>
    <dbReference type="NCBI Taxonomy" id="408170"/>
    <lineage>
        <taxon>unclassified sequences</taxon>
        <taxon>metagenomes</taxon>
        <taxon>organismal metagenomes</taxon>
    </lineage>
</organism>
<accession>K1SHT1</accession>